<keyword evidence="2" id="KW-1185">Reference proteome</keyword>
<evidence type="ECO:0000313" key="1">
    <source>
        <dbReference type="EMBL" id="KAJ4352260.1"/>
    </source>
</evidence>
<name>A0A9W8XJ60_9PLEO</name>
<proteinExistence type="predicted"/>
<gene>
    <name evidence="1" type="ORF">N0V89_007607</name>
</gene>
<dbReference type="AlphaFoldDB" id="A0A9W8XJ60"/>
<accession>A0A9W8XJ60</accession>
<protein>
    <submittedName>
        <fullName evidence="1">Uncharacterized protein</fullName>
    </submittedName>
</protein>
<dbReference type="RefSeq" id="XP_056070616.1">
    <property type="nucleotide sequence ID" value="XM_056216369.1"/>
</dbReference>
<comment type="caution">
    <text evidence="1">The sequence shown here is derived from an EMBL/GenBank/DDBJ whole genome shotgun (WGS) entry which is preliminary data.</text>
</comment>
<dbReference type="GeneID" id="80911137"/>
<organism evidence="1 2">
    <name type="scientific">Didymosphaeria variabile</name>
    <dbReference type="NCBI Taxonomy" id="1932322"/>
    <lineage>
        <taxon>Eukaryota</taxon>
        <taxon>Fungi</taxon>
        <taxon>Dikarya</taxon>
        <taxon>Ascomycota</taxon>
        <taxon>Pezizomycotina</taxon>
        <taxon>Dothideomycetes</taxon>
        <taxon>Pleosporomycetidae</taxon>
        <taxon>Pleosporales</taxon>
        <taxon>Massarineae</taxon>
        <taxon>Didymosphaeriaceae</taxon>
        <taxon>Didymosphaeria</taxon>
    </lineage>
</organism>
<reference evidence="1" key="1">
    <citation type="submission" date="2022-10" db="EMBL/GenBank/DDBJ databases">
        <title>Tapping the CABI collections for fungal endophytes: first genome assemblies for Collariella, Neodidymelliopsis, Ascochyta clinopodiicola, Didymella pomorum, Didymosphaeria variabile, Neocosmospora piperis and Neocucurbitaria cava.</title>
        <authorList>
            <person name="Hill R."/>
        </authorList>
    </citation>
    <scope>NUCLEOTIDE SEQUENCE</scope>
    <source>
        <strain evidence="1">IMI 356815</strain>
    </source>
</reference>
<evidence type="ECO:0000313" key="2">
    <source>
        <dbReference type="Proteomes" id="UP001140513"/>
    </source>
</evidence>
<dbReference type="Proteomes" id="UP001140513">
    <property type="component" value="Unassembled WGS sequence"/>
</dbReference>
<sequence length="218" mass="24714">MDQDYEIVVAAGLHTPSPGGIPRRKSVLLLYDCSAFPLPDLASKLIDLDHVVVLPATALPAAPPVPRPTKVRMRNVFCYSTQAPFERPSIAVQDAILNHIYQRTGVRKFFTVIVLGTPQISRVGYLPELLNTWSGISFHLVTEALRVQHEDWRACFNRYEDLLLRYRENMTWCTYQLETLNGIRGVSWLDVDEADVQRPADRKVVAPASKWRCVLGQQ</sequence>
<dbReference type="EMBL" id="JAPEUX010000005">
    <property type="protein sequence ID" value="KAJ4352260.1"/>
    <property type="molecule type" value="Genomic_DNA"/>
</dbReference>